<evidence type="ECO:0000313" key="7">
    <source>
        <dbReference type="EMBL" id="TCO57968.1"/>
    </source>
</evidence>
<gene>
    <name evidence="7" type="ORF">EV192_10530</name>
</gene>
<feature type="transmembrane region" description="Helical" evidence="6">
    <location>
        <begin position="374"/>
        <end position="396"/>
    </location>
</feature>
<keyword evidence="2" id="KW-1003">Cell membrane</keyword>
<dbReference type="PANTHER" id="PTHR23513:SF11">
    <property type="entry name" value="STAPHYLOFERRIN A TRANSPORTER"/>
    <property type="match status" value="1"/>
</dbReference>
<feature type="transmembrane region" description="Helical" evidence="6">
    <location>
        <begin position="51"/>
        <end position="72"/>
    </location>
</feature>
<dbReference type="Gene3D" id="1.20.1250.20">
    <property type="entry name" value="MFS general substrate transporter like domains"/>
    <property type="match status" value="1"/>
</dbReference>
<evidence type="ECO:0000256" key="1">
    <source>
        <dbReference type="ARBA" id="ARBA00004651"/>
    </source>
</evidence>
<feature type="transmembrane region" description="Helical" evidence="6">
    <location>
        <begin position="172"/>
        <end position="193"/>
    </location>
</feature>
<dbReference type="InterPro" id="IPR011701">
    <property type="entry name" value="MFS"/>
</dbReference>
<feature type="transmembrane region" description="Helical" evidence="6">
    <location>
        <begin position="214"/>
        <end position="239"/>
    </location>
</feature>
<dbReference type="SUPFAM" id="SSF103473">
    <property type="entry name" value="MFS general substrate transporter"/>
    <property type="match status" value="1"/>
</dbReference>
<feature type="transmembrane region" description="Helical" evidence="6">
    <location>
        <begin position="259"/>
        <end position="277"/>
    </location>
</feature>
<dbReference type="Pfam" id="PF07690">
    <property type="entry name" value="MFS_1"/>
    <property type="match status" value="1"/>
</dbReference>
<evidence type="ECO:0000256" key="2">
    <source>
        <dbReference type="ARBA" id="ARBA00022475"/>
    </source>
</evidence>
<protein>
    <submittedName>
        <fullName evidence="7">Putative MFS family arabinose efflux permease</fullName>
    </submittedName>
</protein>
<evidence type="ECO:0000256" key="5">
    <source>
        <dbReference type="ARBA" id="ARBA00023136"/>
    </source>
</evidence>
<dbReference type="Proteomes" id="UP000295680">
    <property type="component" value="Unassembled WGS sequence"/>
</dbReference>
<comment type="caution">
    <text evidence="7">The sequence shown here is derived from an EMBL/GenBank/DDBJ whole genome shotgun (WGS) entry which is preliminary data.</text>
</comment>
<dbReference type="EMBL" id="SLWS01000005">
    <property type="protein sequence ID" value="TCO57968.1"/>
    <property type="molecule type" value="Genomic_DNA"/>
</dbReference>
<dbReference type="InterPro" id="IPR036259">
    <property type="entry name" value="MFS_trans_sf"/>
</dbReference>
<keyword evidence="8" id="KW-1185">Reference proteome</keyword>
<name>A0A4R2JLN3_9PSEU</name>
<evidence type="ECO:0000313" key="8">
    <source>
        <dbReference type="Proteomes" id="UP000295680"/>
    </source>
</evidence>
<keyword evidence="3 6" id="KW-0812">Transmembrane</keyword>
<dbReference type="PANTHER" id="PTHR23513">
    <property type="entry name" value="INTEGRAL MEMBRANE EFFLUX PROTEIN-RELATED"/>
    <property type="match status" value="1"/>
</dbReference>
<dbReference type="GO" id="GO:0022857">
    <property type="term" value="F:transmembrane transporter activity"/>
    <property type="evidence" value="ECO:0007669"/>
    <property type="project" value="InterPro"/>
</dbReference>
<keyword evidence="5 6" id="KW-0472">Membrane</keyword>
<organism evidence="7 8">
    <name type="scientific">Actinocrispum wychmicini</name>
    <dbReference type="NCBI Taxonomy" id="1213861"/>
    <lineage>
        <taxon>Bacteria</taxon>
        <taxon>Bacillati</taxon>
        <taxon>Actinomycetota</taxon>
        <taxon>Actinomycetes</taxon>
        <taxon>Pseudonocardiales</taxon>
        <taxon>Pseudonocardiaceae</taxon>
        <taxon>Actinocrispum</taxon>
    </lineage>
</organism>
<feature type="transmembrane region" description="Helical" evidence="6">
    <location>
        <begin position="289"/>
        <end position="306"/>
    </location>
</feature>
<dbReference type="CDD" id="cd06173">
    <property type="entry name" value="MFS_MefA_like"/>
    <property type="match status" value="1"/>
</dbReference>
<feature type="transmembrane region" description="Helical" evidence="6">
    <location>
        <begin position="346"/>
        <end position="368"/>
    </location>
</feature>
<dbReference type="GO" id="GO:0005886">
    <property type="term" value="C:plasma membrane"/>
    <property type="evidence" value="ECO:0007669"/>
    <property type="project" value="UniProtKB-SubCell"/>
</dbReference>
<evidence type="ECO:0000256" key="3">
    <source>
        <dbReference type="ARBA" id="ARBA00022692"/>
    </source>
</evidence>
<comment type="subcellular location">
    <subcellularLocation>
        <location evidence="1">Cell membrane</location>
        <topology evidence="1">Multi-pass membrane protein</topology>
    </subcellularLocation>
</comment>
<evidence type="ECO:0000256" key="6">
    <source>
        <dbReference type="SAM" id="Phobius"/>
    </source>
</evidence>
<proteinExistence type="predicted"/>
<sequence>MGQLAQRSGFRAAFGVGEFRALWAAEGLSQLGDQLARVALTVLVYASTNSAALAALTLALSYTPSFLGSALLSGLADRYPRREVMVVCDLISTGLVLIMAIPQMPLPVVCVAMAGVALVGGPFRSARLALLPEVLEGEAYVAALAVRSITIQTAQLLGFTLGGVLVALINPYLALALDAATFLVSAALVRWAVPYRPAPQQPEQRRRFWSSSLHGARVIASIPGLPALYVLAMLAGLYIGPEGLAAAWTAELGEPTKVVGLLMGAPAGGLIIGAWLFTRFAGPEIRPRLVGPLAGLAGLALAVCVFKPGLWAAVGILVLSGLCTAYQVQVGASFGRSAPADSRAQVMGLLNSGALTVQGIGVLLAGVLAEQIGVANTVAAAGAVGALIAVPAAVAWSRATAARETTTG</sequence>
<dbReference type="AlphaFoldDB" id="A0A4R2JLN3"/>
<accession>A0A4R2JLN3</accession>
<feature type="transmembrane region" description="Helical" evidence="6">
    <location>
        <begin position="312"/>
        <end position="334"/>
    </location>
</feature>
<evidence type="ECO:0000256" key="4">
    <source>
        <dbReference type="ARBA" id="ARBA00022989"/>
    </source>
</evidence>
<reference evidence="7 8" key="1">
    <citation type="submission" date="2019-03" db="EMBL/GenBank/DDBJ databases">
        <title>Genomic Encyclopedia of Type Strains, Phase IV (KMG-IV): sequencing the most valuable type-strain genomes for metagenomic binning, comparative biology and taxonomic classification.</title>
        <authorList>
            <person name="Goeker M."/>
        </authorList>
    </citation>
    <scope>NUCLEOTIDE SEQUENCE [LARGE SCALE GENOMIC DNA]</scope>
    <source>
        <strain evidence="7 8">DSM 45934</strain>
    </source>
</reference>
<keyword evidence="4 6" id="KW-1133">Transmembrane helix</keyword>